<dbReference type="InterPro" id="IPR036465">
    <property type="entry name" value="vWFA_dom_sf"/>
</dbReference>
<evidence type="ECO:0000256" key="1">
    <source>
        <dbReference type="ARBA" id="ARBA00004123"/>
    </source>
</evidence>
<dbReference type="Gene3D" id="3.40.50.410">
    <property type="entry name" value="von Willebrand factor, type A domain"/>
    <property type="match status" value="1"/>
</dbReference>
<dbReference type="CDD" id="cd22911">
    <property type="entry name" value="HFD_H3"/>
    <property type="match status" value="1"/>
</dbReference>
<dbReference type="Pfam" id="PF13768">
    <property type="entry name" value="VWA_3"/>
    <property type="match status" value="1"/>
</dbReference>
<dbReference type="GO" id="GO:0046982">
    <property type="term" value="F:protein heterodimerization activity"/>
    <property type="evidence" value="ECO:0007669"/>
    <property type="project" value="InterPro"/>
</dbReference>
<dbReference type="EMBL" id="CAJOBA010007429">
    <property type="protein sequence ID" value="CAF3801991.1"/>
    <property type="molecule type" value="Genomic_DNA"/>
</dbReference>
<evidence type="ECO:0000313" key="13">
    <source>
        <dbReference type="Proteomes" id="UP000682733"/>
    </source>
</evidence>
<accession>A0A8S2JBF9</accession>
<dbReference type="InterPro" id="IPR000164">
    <property type="entry name" value="Histone_H3/CENP-A"/>
</dbReference>
<dbReference type="PRINTS" id="PR00622">
    <property type="entry name" value="HISTONEH3"/>
</dbReference>
<evidence type="ECO:0000259" key="9">
    <source>
        <dbReference type="PROSITE" id="PS50234"/>
    </source>
</evidence>
<comment type="similarity">
    <text evidence="3">Belongs to the histone H3 family.</text>
</comment>
<keyword evidence="5" id="KW-0238">DNA-binding</keyword>
<sequence>MLRTKSSLVQYVPLKFITISSKICAFAADVCIQQIFENSDEKPIEAVYCFPMEENGAVYSFIAQLDERKIVAQLKEKCEAQQQYSQAIQQGHGAYLLEQDEKSNDIFVVNVGALLPKKQCQIDIRYVTELELANGGKKIQFVLPTRIAPRYDPDAGSLSSPASTHVQYVQSAAYTVQFQCEIDKQRDQIANITCLSHPISIDYAGDSIKVSFSQQNVHLDRDIILDLILTENPTSCMALAIESHALMTSFIPNKTDFGTQQDVNNEFIFIVDCSGSMMDENKMGLAREAMELFLKSLPMKCRFNLVRFGTTYHALFNDVTVVYDELNASKAQQLISKMRADLGGTELLAPLKWIFEQKPFENYSRQIFVLTDGEISNVDQVMDLCKQMANTTRIFSFGLGRSPSRSLIKGLARSTNGRFSFIAPDRSVDVYVAEQLEKALEPCLTNLKVNWNLTTATGLIHQAPNTIPPIYANDRLIIYALVDDKFDHDSGTVEILNSQNTLIAAAQVQNASVSVDQTTTIARLAAKSLIQELLYSKEIRSAQPRLKQNIKQRIIDLSLKYQILSPYTAFFGIETRSNGAGDNFNMVLSEIPIEIADDDKYIQPFYVNRSMKKSTGGIKKPHRYRPGTAAMREIRLYQKSTDLLIPYQSFQRLVREIGQQFKNDLRFPKSTVMALQEASESYLVDFFHDTNLLATNAKRVTIQSKDIHDYSSLIAVSSKMKSITSLQSHTSGVKKKPRLSCTRKETLTSSPISQKKTVTISSVTSVPKRLESTSSDEDLSDNNEGKEEKQWPTTTQGIIRRLIQLQKFDGLWQLSVSDIENLTSKKKLKIKSSYTKDVSILTSMIVIVALKYETKFQSYKSMWNPLVNKACKRIQELLGHGGKNIFQQLEEDVQKQI</sequence>
<reference evidence="12" key="1">
    <citation type="submission" date="2021-02" db="EMBL/GenBank/DDBJ databases">
        <authorList>
            <person name="Nowell W R."/>
        </authorList>
    </citation>
    <scope>NUCLEOTIDE SEQUENCE</scope>
</reference>
<dbReference type="InterPro" id="IPR013694">
    <property type="entry name" value="VIT"/>
</dbReference>
<evidence type="ECO:0000256" key="7">
    <source>
        <dbReference type="ARBA" id="ARBA00023269"/>
    </source>
</evidence>
<dbReference type="SUPFAM" id="SSF53300">
    <property type="entry name" value="vWA-like"/>
    <property type="match status" value="1"/>
</dbReference>
<dbReference type="GO" id="GO:0005634">
    <property type="term" value="C:nucleus"/>
    <property type="evidence" value="ECO:0007669"/>
    <property type="project" value="UniProtKB-SubCell"/>
</dbReference>
<comment type="subcellular location">
    <subcellularLocation>
        <location evidence="2">Chromosome</location>
    </subcellularLocation>
    <subcellularLocation>
        <location evidence="1">Nucleus</location>
    </subcellularLocation>
</comment>
<dbReference type="PROSITE" id="PS50234">
    <property type="entry name" value="VWFA"/>
    <property type="match status" value="1"/>
</dbReference>
<protein>
    <submittedName>
        <fullName evidence="12">Uncharacterized protein</fullName>
    </submittedName>
</protein>
<dbReference type="Proteomes" id="UP000677228">
    <property type="component" value="Unassembled WGS sequence"/>
</dbReference>
<keyword evidence="4" id="KW-0158">Chromosome</keyword>
<gene>
    <name evidence="11" type="ORF">OVA965_LOCUS16123</name>
    <name evidence="12" type="ORF">TMI583_LOCUS16132</name>
</gene>
<evidence type="ECO:0000256" key="5">
    <source>
        <dbReference type="ARBA" id="ARBA00023125"/>
    </source>
</evidence>
<dbReference type="FunFam" id="1.10.20.10:FF:000085">
    <property type="entry name" value="Histone H3.2"/>
    <property type="match status" value="1"/>
</dbReference>
<dbReference type="PANTHER" id="PTHR45737:SF6">
    <property type="entry name" value="VON WILLEBRAND FACTOR A DOMAIN-CONTAINING PROTEIN 5A"/>
    <property type="match status" value="1"/>
</dbReference>
<evidence type="ECO:0000259" key="10">
    <source>
        <dbReference type="PROSITE" id="PS51468"/>
    </source>
</evidence>
<dbReference type="Proteomes" id="UP000682733">
    <property type="component" value="Unassembled WGS sequence"/>
</dbReference>
<dbReference type="Gene3D" id="1.10.20.10">
    <property type="entry name" value="Histone, subunit A"/>
    <property type="match status" value="1"/>
</dbReference>
<dbReference type="InterPro" id="IPR009072">
    <property type="entry name" value="Histone-fold"/>
</dbReference>
<proteinExistence type="inferred from homology"/>
<keyword evidence="7" id="KW-0544">Nucleosome core</keyword>
<dbReference type="SUPFAM" id="SSF47113">
    <property type="entry name" value="Histone-fold"/>
    <property type="match status" value="1"/>
</dbReference>
<dbReference type="PROSITE" id="PS51468">
    <property type="entry name" value="VIT"/>
    <property type="match status" value="1"/>
</dbReference>
<dbReference type="InterPro" id="IPR007125">
    <property type="entry name" value="H2A/H2B/H3"/>
</dbReference>
<feature type="region of interest" description="Disordered" evidence="8">
    <location>
        <begin position="763"/>
        <end position="792"/>
    </location>
</feature>
<feature type="domain" description="VIT" evidence="10">
    <location>
        <begin position="1"/>
        <end position="128"/>
    </location>
</feature>
<organism evidence="12 13">
    <name type="scientific">Didymodactylos carnosus</name>
    <dbReference type="NCBI Taxonomy" id="1234261"/>
    <lineage>
        <taxon>Eukaryota</taxon>
        <taxon>Metazoa</taxon>
        <taxon>Spiralia</taxon>
        <taxon>Gnathifera</taxon>
        <taxon>Rotifera</taxon>
        <taxon>Eurotatoria</taxon>
        <taxon>Bdelloidea</taxon>
        <taxon>Philodinida</taxon>
        <taxon>Philodinidae</taxon>
        <taxon>Didymodactylos</taxon>
    </lineage>
</organism>
<evidence type="ECO:0000313" key="12">
    <source>
        <dbReference type="EMBL" id="CAF3801991.1"/>
    </source>
</evidence>
<dbReference type="SMART" id="SM00609">
    <property type="entry name" value="VIT"/>
    <property type="match status" value="1"/>
</dbReference>
<dbReference type="GO" id="GO:0030527">
    <property type="term" value="F:structural constituent of chromatin"/>
    <property type="evidence" value="ECO:0007669"/>
    <property type="project" value="InterPro"/>
</dbReference>
<evidence type="ECO:0000256" key="2">
    <source>
        <dbReference type="ARBA" id="ARBA00004286"/>
    </source>
</evidence>
<evidence type="ECO:0000256" key="8">
    <source>
        <dbReference type="SAM" id="MobiDB-lite"/>
    </source>
</evidence>
<evidence type="ECO:0000256" key="3">
    <source>
        <dbReference type="ARBA" id="ARBA00010343"/>
    </source>
</evidence>
<dbReference type="PANTHER" id="PTHR45737">
    <property type="entry name" value="VON WILLEBRAND FACTOR A DOMAIN-CONTAINING PROTEIN 5A"/>
    <property type="match status" value="1"/>
</dbReference>
<evidence type="ECO:0000313" key="11">
    <source>
        <dbReference type="EMBL" id="CAF1033731.1"/>
    </source>
</evidence>
<dbReference type="Pfam" id="PF08487">
    <property type="entry name" value="VIT"/>
    <property type="match status" value="1"/>
</dbReference>
<dbReference type="InterPro" id="IPR002035">
    <property type="entry name" value="VWF_A"/>
</dbReference>
<evidence type="ECO:0000256" key="4">
    <source>
        <dbReference type="ARBA" id="ARBA00022454"/>
    </source>
</evidence>
<dbReference type="GO" id="GO:0003677">
    <property type="term" value="F:DNA binding"/>
    <property type="evidence" value="ECO:0007669"/>
    <property type="project" value="UniProtKB-KW"/>
</dbReference>
<dbReference type="AlphaFoldDB" id="A0A8S2JBF9"/>
<dbReference type="SMART" id="SM00327">
    <property type="entry name" value="VWA"/>
    <property type="match status" value="1"/>
</dbReference>
<dbReference type="EMBL" id="CAJNOK010007418">
    <property type="protein sequence ID" value="CAF1033731.1"/>
    <property type="molecule type" value="Genomic_DNA"/>
</dbReference>
<comment type="caution">
    <text evidence="12">The sequence shown here is derived from an EMBL/GenBank/DDBJ whole genome shotgun (WGS) entry which is preliminary data.</text>
</comment>
<feature type="domain" description="VWFA" evidence="9">
    <location>
        <begin position="266"/>
        <end position="440"/>
    </location>
</feature>
<dbReference type="GO" id="GO:0000786">
    <property type="term" value="C:nucleosome"/>
    <property type="evidence" value="ECO:0007669"/>
    <property type="project" value="UniProtKB-KW"/>
</dbReference>
<keyword evidence="6" id="KW-0539">Nucleus</keyword>
<dbReference type="Pfam" id="PF00125">
    <property type="entry name" value="Histone"/>
    <property type="match status" value="1"/>
</dbReference>
<dbReference type="SMART" id="SM00428">
    <property type="entry name" value="H3"/>
    <property type="match status" value="1"/>
</dbReference>
<evidence type="ECO:0000256" key="6">
    <source>
        <dbReference type="ARBA" id="ARBA00023242"/>
    </source>
</evidence>
<name>A0A8S2JBF9_9BILA</name>